<gene>
    <name evidence="2" type="ORF">PBRA_006450</name>
    <name evidence="3" type="ORF">PLBR_LOCUS1635</name>
</gene>
<reference evidence="2 4" key="1">
    <citation type="submission" date="2015-02" db="EMBL/GenBank/DDBJ databases">
        <authorList>
            <person name="Chooi Y.-H."/>
        </authorList>
    </citation>
    <scope>NUCLEOTIDE SEQUENCE [LARGE SCALE GENOMIC DNA]</scope>
    <source>
        <strain evidence="2">E3</strain>
    </source>
</reference>
<evidence type="ECO:0000313" key="2">
    <source>
        <dbReference type="EMBL" id="CEO98336.1"/>
    </source>
</evidence>
<evidence type="ECO:0000313" key="5">
    <source>
        <dbReference type="Proteomes" id="UP000290189"/>
    </source>
</evidence>
<dbReference type="Proteomes" id="UP000290189">
    <property type="component" value="Unassembled WGS sequence"/>
</dbReference>
<evidence type="ECO:0000256" key="1">
    <source>
        <dbReference type="SAM" id="SignalP"/>
    </source>
</evidence>
<accession>A0A0G4ITB3</accession>
<geneLocation type="mitochondrion" evidence="3"/>
<protein>
    <submittedName>
        <fullName evidence="2">Uncharacterized protein</fullName>
    </submittedName>
</protein>
<keyword evidence="4" id="KW-1185">Reference proteome</keyword>
<evidence type="ECO:0000313" key="4">
    <source>
        <dbReference type="Proteomes" id="UP000039324"/>
    </source>
</evidence>
<reference evidence="3 5" key="2">
    <citation type="submission" date="2018-03" db="EMBL/GenBank/DDBJ databases">
        <authorList>
            <person name="Fogelqvist J."/>
        </authorList>
    </citation>
    <scope>NUCLEOTIDE SEQUENCE [LARGE SCALE GENOMIC DNA]</scope>
</reference>
<dbReference type="Proteomes" id="UP000039324">
    <property type="component" value="Unassembled WGS sequence"/>
</dbReference>
<proteinExistence type="predicted"/>
<sequence length="203" mass="22736">MGTTTLAVLAIAVACVSAHAAPTGRKEASLLRLLQTVTFKRAIHAKHEGHIRLVKESYDACQRGLKELISEWEVTSGTLSRVNQVVTMLNDLVVEIAAIDRPVVVERLNSIGNMIKATPEDRNSQHAGSCLSHRYWDRMVVAKGTGRHSVRRTLDECLKVQSLMNKRLLEVTEEIQFTKEERLVHNDMLPEDVPPSIAFGRKY</sequence>
<keyword evidence="1" id="KW-0732">Signal</keyword>
<evidence type="ECO:0000313" key="3">
    <source>
        <dbReference type="EMBL" id="SPQ94420.1"/>
    </source>
</evidence>
<keyword evidence="3" id="KW-0496">Mitochondrion</keyword>
<feature type="chain" id="PRO_5035990747" evidence="1">
    <location>
        <begin position="21"/>
        <end position="203"/>
    </location>
</feature>
<dbReference type="EMBL" id="OVEO01000002">
    <property type="protein sequence ID" value="SPQ94420.1"/>
    <property type="molecule type" value="Genomic_DNA"/>
</dbReference>
<name>A0A0G4ITB3_PLABS</name>
<dbReference type="EMBL" id="CDSF01000084">
    <property type="protein sequence ID" value="CEO98336.1"/>
    <property type="molecule type" value="Genomic_DNA"/>
</dbReference>
<dbReference type="AlphaFoldDB" id="A0A0G4ITB3"/>
<feature type="signal peptide" evidence="1">
    <location>
        <begin position="1"/>
        <end position="20"/>
    </location>
</feature>
<organism evidence="2 4">
    <name type="scientific">Plasmodiophora brassicae</name>
    <name type="common">Clubroot disease agent</name>
    <dbReference type="NCBI Taxonomy" id="37360"/>
    <lineage>
        <taxon>Eukaryota</taxon>
        <taxon>Sar</taxon>
        <taxon>Rhizaria</taxon>
        <taxon>Endomyxa</taxon>
        <taxon>Phytomyxea</taxon>
        <taxon>Plasmodiophorida</taxon>
        <taxon>Plasmodiophoridae</taxon>
        <taxon>Plasmodiophora</taxon>
    </lineage>
</organism>